<evidence type="ECO:0000256" key="2">
    <source>
        <dbReference type="ARBA" id="ARBA00011084"/>
    </source>
</evidence>
<dbReference type="SUPFAM" id="SSF54523">
    <property type="entry name" value="Pili subunits"/>
    <property type="match status" value="1"/>
</dbReference>
<dbReference type="Gene3D" id="3.10.610.10">
    <property type="entry name" value="GSPII I/J protein-like"/>
    <property type="match status" value="1"/>
</dbReference>
<dbReference type="EMBL" id="MKQS01000013">
    <property type="protein sequence ID" value="OFE43395.1"/>
    <property type="molecule type" value="Genomic_DNA"/>
</dbReference>
<dbReference type="PROSITE" id="PS00409">
    <property type="entry name" value="PROKAR_NTER_METHYL"/>
    <property type="match status" value="1"/>
</dbReference>
<gene>
    <name evidence="11" type="ORF">BJN41_06925</name>
</gene>
<evidence type="ECO:0000256" key="8">
    <source>
        <dbReference type="ARBA" id="ARBA00022989"/>
    </source>
</evidence>
<evidence type="ECO:0000256" key="1">
    <source>
        <dbReference type="ARBA" id="ARBA00004377"/>
    </source>
</evidence>
<keyword evidence="10" id="KW-0175">Coiled coil</keyword>
<keyword evidence="9" id="KW-0472">Membrane</keyword>
<dbReference type="PANTHER" id="PTHR39583">
    <property type="entry name" value="TYPE II SECRETION SYSTEM PROTEIN J-RELATED"/>
    <property type="match status" value="1"/>
</dbReference>
<dbReference type="InterPro" id="IPR045584">
    <property type="entry name" value="Pilin-like"/>
</dbReference>
<dbReference type="NCBIfam" id="TIGR02532">
    <property type="entry name" value="IV_pilin_GFxxxE"/>
    <property type="match status" value="1"/>
</dbReference>
<comment type="caution">
    <text evidence="11">The sequence shown here is derived from an EMBL/GenBank/DDBJ whole genome shotgun (WGS) entry which is preliminary data.</text>
</comment>
<evidence type="ECO:0000256" key="6">
    <source>
        <dbReference type="ARBA" id="ARBA00022519"/>
    </source>
</evidence>
<organism evidence="11 12">
    <name type="scientific">Acinetobacter towneri</name>
    <dbReference type="NCBI Taxonomy" id="202956"/>
    <lineage>
        <taxon>Bacteria</taxon>
        <taxon>Pseudomonadati</taxon>
        <taxon>Pseudomonadota</taxon>
        <taxon>Gammaproteobacteria</taxon>
        <taxon>Moraxellales</taxon>
        <taxon>Moraxellaceae</taxon>
        <taxon>Acinetobacter</taxon>
    </lineage>
</organism>
<sequence length="207" mass="23884">MKAKKGFTLVELLVAIAVFAVLSALGWKVFDYLAKVKDRNAMHEANLEQLQESYQQFLRDTMQAVPLTANIKGQQQPALVLQNGRFNFSKTGVTDPLQQGISPHERVEYQYRADEKKLYRLKYRNLHQTGNDQPESSVMLDEVEAFEIVVLNPNELSSWPESSIDPQQTEQLRLLPKGIKINLTVRDVQYEWIFSLLQTDFLKKKDN</sequence>
<comment type="similarity">
    <text evidence="2">Belongs to the GSP J family.</text>
</comment>
<dbReference type="Pfam" id="PF07963">
    <property type="entry name" value="N_methyl"/>
    <property type="match status" value="1"/>
</dbReference>
<dbReference type="STRING" id="202956.BJN41_06925"/>
<evidence type="ECO:0000256" key="4">
    <source>
        <dbReference type="ARBA" id="ARBA00022475"/>
    </source>
</evidence>
<dbReference type="AlphaFoldDB" id="A0A1E8E146"/>
<evidence type="ECO:0000256" key="7">
    <source>
        <dbReference type="ARBA" id="ARBA00022692"/>
    </source>
</evidence>
<evidence type="ECO:0000256" key="5">
    <source>
        <dbReference type="ARBA" id="ARBA00022481"/>
    </source>
</evidence>
<evidence type="ECO:0000256" key="10">
    <source>
        <dbReference type="SAM" id="Coils"/>
    </source>
</evidence>
<name>A0A1E8E146_9GAMM</name>
<dbReference type="InterPro" id="IPR051621">
    <property type="entry name" value="T2SS_protein_J"/>
</dbReference>
<keyword evidence="7" id="KW-0812">Transmembrane</keyword>
<dbReference type="GO" id="GO:0015627">
    <property type="term" value="C:type II protein secretion system complex"/>
    <property type="evidence" value="ECO:0007669"/>
    <property type="project" value="InterPro"/>
</dbReference>
<dbReference type="PANTHER" id="PTHR39583:SF2">
    <property type="entry name" value="TYPE II SECRETION SYSTEM PROTEIN J"/>
    <property type="match status" value="1"/>
</dbReference>
<dbReference type="InterPro" id="IPR012902">
    <property type="entry name" value="N_methyl_site"/>
</dbReference>
<dbReference type="eggNOG" id="COG4795">
    <property type="taxonomic scope" value="Bacteria"/>
</dbReference>
<dbReference type="GO" id="GO:0005886">
    <property type="term" value="C:plasma membrane"/>
    <property type="evidence" value="ECO:0007669"/>
    <property type="project" value="UniProtKB-SubCell"/>
</dbReference>
<dbReference type="InterPro" id="IPR010055">
    <property type="entry name" value="T2SS_protein-GspJ"/>
</dbReference>
<feature type="coiled-coil region" evidence="10">
    <location>
        <begin position="33"/>
        <end position="60"/>
    </location>
</feature>
<keyword evidence="6" id="KW-0997">Cell inner membrane</keyword>
<evidence type="ECO:0000313" key="12">
    <source>
        <dbReference type="Proteomes" id="UP000186931"/>
    </source>
</evidence>
<dbReference type="RefSeq" id="WP_070154583.1">
    <property type="nucleotide sequence ID" value="NZ_MKQS01000013.1"/>
</dbReference>
<keyword evidence="8" id="KW-1133">Transmembrane helix</keyword>
<dbReference type="GO" id="GO:0015628">
    <property type="term" value="P:protein secretion by the type II secretion system"/>
    <property type="evidence" value="ECO:0007669"/>
    <property type="project" value="InterPro"/>
</dbReference>
<accession>A0A1E8E146</accession>
<dbReference type="NCBIfam" id="TIGR01711">
    <property type="entry name" value="gspJ"/>
    <property type="match status" value="1"/>
</dbReference>
<evidence type="ECO:0000256" key="3">
    <source>
        <dbReference type="ARBA" id="ARBA00021539"/>
    </source>
</evidence>
<dbReference type="Pfam" id="PF11612">
    <property type="entry name" value="T2SSJ"/>
    <property type="match status" value="1"/>
</dbReference>
<comment type="subcellular location">
    <subcellularLocation>
        <location evidence="1">Cell inner membrane</location>
        <topology evidence="1">Single-pass membrane protein</topology>
    </subcellularLocation>
</comment>
<protein>
    <recommendedName>
        <fullName evidence="3">Type II secretion system protein J</fullName>
    </recommendedName>
</protein>
<proteinExistence type="inferred from homology"/>
<dbReference type="Proteomes" id="UP000186931">
    <property type="component" value="Unassembled WGS sequence"/>
</dbReference>
<evidence type="ECO:0000256" key="9">
    <source>
        <dbReference type="ARBA" id="ARBA00023136"/>
    </source>
</evidence>
<reference evidence="11 12" key="1">
    <citation type="submission" date="2016-10" db="EMBL/GenBank/DDBJ databases">
        <title>Genome of airborne Acinetobacter sp. 5-2Ac02 in the hospital environment: Species near to Acinetobacter towneri.</title>
        <authorList>
            <person name="Barbosa B."/>
            <person name="Fernandez-Garcia L."/>
            <person name="Gato E."/>
            <person name="Leao R."/>
            <person name="Albano R."/>
            <person name="Fernandez B."/>
            <person name="Fernandez-Cuenca F."/>
            <person name="Marques E."/>
            <person name="Tomas M."/>
        </authorList>
    </citation>
    <scope>NUCLEOTIDE SEQUENCE [LARGE SCALE GENOMIC DNA]</scope>
    <source>
        <strain evidence="11 12">5-2Ac02</strain>
    </source>
</reference>
<keyword evidence="4" id="KW-1003">Cell membrane</keyword>
<keyword evidence="5" id="KW-0488">Methylation</keyword>
<evidence type="ECO:0000313" key="11">
    <source>
        <dbReference type="EMBL" id="OFE43395.1"/>
    </source>
</evidence>